<name>Q4A9G4_MESHJ</name>
<evidence type="ECO:0000313" key="1">
    <source>
        <dbReference type="EMBL" id="AAZ44607.2"/>
    </source>
</evidence>
<dbReference type="HOGENOM" id="CLU_2437648_0_0_14"/>
<proteinExistence type="predicted"/>
<dbReference type="AlphaFoldDB" id="Q4A9G4"/>
<reference evidence="1 2" key="1">
    <citation type="journal article" date="2005" name="J. Bacteriol.">
        <title>Swine and poultry pathogens: the complete genome sequences of two strains of Mycoplasma hyopneumoniae and a strain of Mycoplasma synoviae.</title>
        <authorList>
            <person name="Vasconcelos A.T."/>
            <person name="Ferreira H.B."/>
            <person name="Bizarro C.V."/>
            <person name="Bonatto S.L."/>
            <person name="Carvalho M.O."/>
            <person name="Pinto P.M."/>
            <person name="Almeida D.F."/>
            <person name="Almeida L.G."/>
            <person name="Almeida R."/>
            <person name="Alves-Filho L."/>
            <person name="Assuncao E.N."/>
            <person name="Azevedo V.A."/>
            <person name="Bogo M.R."/>
            <person name="Brigido M.M."/>
            <person name="Brocchi M."/>
            <person name="Burity H.A."/>
            <person name="Camargo A.A."/>
            <person name="Camargo S.S."/>
            <person name="Carepo M.S."/>
            <person name="Carraro D.M."/>
            <person name="de Mattos Cascardo J.C."/>
            <person name="Castro L.A."/>
            <person name="Cavalcanti G."/>
            <person name="Chemale G."/>
            <person name="Collevatti R.G."/>
            <person name="Cunha C.W."/>
            <person name="Dallagiovanna B."/>
            <person name="Dambros B.P."/>
            <person name="Dellagostin O.A."/>
            <person name="Falcao C."/>
            <person name="Fantinatti-Garboggini F."/>
            <person name="Felipe M.S."/>
            <person name="Fiorentin L."/>
            <person name="Franco G.R."/>
            <person name="Freitas N.S."/>
            <person name="Frias D."/>
            <person name="Grangeiro T.B."/>
            <person name="Grisard E.C."/>
            <person name="Guimaraes C.T."/>
            <person name="Hungria M."/>
            <person name="Jardim S.N."/>
            <person name="Krieger M.A."/>
            <person name="Laurino J.P."/>
            <person name="Lima L.F."/>
            <person name="Lopes M.I."/>
            <person name="Loreto E.L."/>
            <person name="Madeira H.M."/>
            <person name="Manfio G.P."/>
            <person name="Maranhao A.Q."/>
            <person name="Martinkovics C.T."/>
            <person name="Medeiros S.R."/>
            <person name="Moreira M.A."/>
            <person name="Neiva M."/>
            <person name="Ramalho-Neto C.E."/>
            <person name="Nicolas M.F."/>
            <person name="Oliveira S.C."/>
            <person name="Paixao R.F."/>
            <person name="Pedrosa F.O."/>
            <person name="Pena S.D."/>
            <person name="Pereira M."/>
            <person name="Pereira-Ferrari L."/>
            <person name="Piffer I."/>
            <person name="Pinto L.S."/>
            <person name="Potrich D.P."/>
            <person name="Salim A.C."/>
            <person name="Santos F.R."/>
            <person name="Schmitt R."/>
            <person name="Schneider M.P."/>
            <person name="Schrank A."/>
            <person name="Schrank I.S."/>
            <person name="Schuck A.F."/>
            <person name="Seuanez H.N."/>
            <person name="Silva D.W."/>
            <person name="Silva R."/>
            <person name="Silva S.C."/>
            <person name="Soares C.M."/>
            <person name="Souza K.R."/>
            <person name="Souza R.C."/>
            <person name="Staats C.C."/>
            <person name="Steffens M.B."/>
            <person name="Teixeira S.M."/>
            <person name="Urmenyi T.P."/>
            <person name="Vainstein M.H."/>
            <person name="Zuccherato L.W."/>
            <person name="Simpson A.J."/>
            <person name="Zaha A."/>
        </authorList>
    </citation>
    <scope>NUCLEOTIDE SEQUENCE [LARGE SCALE GENOMIC DNA]</scope>
    <source>
        <strain evidence="2">J / ATCC 25934 / NCTC 10110</strain>
    </source>
</reference>
<evidence type="ECO:0000313" key="2">
    <source>
        <dbReference type="Proteomes" id="UP000000548"/>
    </source>
</evidence>
<dbReference type="KEGG" id="mhj:MHJ_0693"/>
<accession>Q4A9G4</accession>
<organism evidence="1 2">
    <name type="scientific">Mesomycoplasma hyopneumoniae (strain J / ATCC 25934 / NCTC 10110)</name>
    <name type="common">Mycoplasma hyopneumoniae</name>
    <dbReference type="NCBI Taxonomy" id="262719"/>
    <lineage>
        <taxon>Bacteria</taxon>
        <taxon>Bacillati</taxon>
        <taxon>Mycoplasmatota</taxon>
        <taxon>Mycoplasmoidales</taxon>
        <taxon>Metamycoplasmataceae</taxon>
        <taxon>Mesomycoplasma</taxon>
    </lineage>
</organism>
<gene>
    <name evidence="1" type="ordered locus">MHJ_0693</name>
</gene>
<dbReference type="Proteomes" id="UP000000548">
    <property type="component" value="Chromosome"/>
</dbReference>
<dbReference type="EMBL" id="AE017243">
    <property type="protein sequence ID" value="AAZ44607.2"/>
    <property type="molecule type" value="Genomic_DNA"/>
</dbReference>
<protein>
    <submittedName>
        <fullName evidence="1">Uncharacterized protein</fullName>
    </submittedName>
</protein>
<sequence>MLLTFEIEVSFNFSINSPCSLSTTTSTFLTFLKLKFISETIFFIDQESKLRLNFLPGFNLEKIKQPNHKIMPIIKQEIAEYKNCQIRKFL</sequence>
<dbReference type="GeneID" id="41334820"/>
<dbReference type="RefSeq" id="WP_044284690.1">
    <property type="nucleotide sequence ID" value="NC_007295.1"/>
</dbReference>